<gene>
    <name evidence="1" type="ORF">EYF80_054145</name>
</gene>
<name>A0A4Z2F4Q2_9TELE</name>
<evidence type="ECO:0000313" key="1">
    <source>
        <dbReference type="EMBL" id="TNN35694.1"/>
    </source>
</evidence>
<accession>A0A4Z2F4Q2</accession>
<comment type="caution">
    <text evidence="1">The sequence shown here is derived from an EMBL/GenBank/DDBJ whole genome shotgun (WGS) entry which is preliminary data.</text>
</comment>
<organism evidence="1 2">
    <name type="scientific">Liparis tanakae</name>
    <name type="common">Tanaka's snailfish</name>
    <dbReference type="NCBI Taxonomy" id="230148"/>
    <lineage>
        <taxon>Eukaryota</taxon>
        <taxon>Metazoa</taxon>
        <taxon>Chordata</taxon>
        <taxon>Craniata</taxon>
        <taxon>Vertebrata</taxon>
        <taxon>Euteleostomi</taxon>
        <taxon>Actinopterygii</taxon>
        <taxon>Neopterygii</taxon>
        <taxon>Teleostei</taxon>
        <taxon>Neoteleostei</taxon>
        <taxon>Acanthomorphata</taxon>
        <taxon>Eupercaria</taxon>
        <taxon>Perciformes</taxon>
        <taxon>Cottioidei</taxon>
        <taxon>Cottales</taxon>
        <taxon>Liparidae</taxon>
        <taxon>Liparis</taxon>
    </lineage>
</organism>
<dbReference type="Proteomes" id="UP000314294">
    <property type="component" value="Unassembled WGS sequence"/>
</dbReference>
<evidence type="ECO:0000313" key="2">
    <source>
        <dbReference type="Proteomes" id="UP000314294"/>
    </source>
</evidence>
<proteinExistence type="predicted"/>
<sequence>MNCCAMVQISSFQLPFPVLLCQNSTQSWFLPSKLLGWSLPQYLQDNGENSMFKNFARISSVAAISRLYDACRASLDIVRFWWLLCALSFSLLEKLYLSCRCSTFPIKSLYLNCRCSFNRVTLLYRFCKLSLSRVAAS</sequence>
<dbReference type="AlphaFoldDB" id="A0A4Z2F4Q2"/>
<protein>
    <submittedName>
        <fullName evidence="1">Uncharacterized protein</fullName>
    </submittedName>
</protein>
<keyword evidence="2" id="KW-1185">Reference proteome</keyword>
<reference evidence="1 2" key="1">
    <citation type="submission" date="2019-03" db="EMBL/GenBank/DDBJ databases">
        <title>First draft genome of Liparis tanakae, snailfish: a comprehensive survey of snailfish specific genes.</title>
        <authorList>
            <person name="Kim W."/>
            <person name="Song I."/>
            <person name="Jeong J.-H."/>
            <person name="Kim D."/>
            <person name="Kim S."/>
            <person name="Ryu S."/>
            <person name="Song J.Y."/>
            <person name="Lee S.K."/>
        </authorList>
    </citation>
    <scope>NUCLEOTIDE SEQUENCE [LARGE SCALE GENOMIC DNA]</scope>
    <source>
        <tissue evidence="1">Muscle</tissue>
    </source>
</reference>
<dbReference type="EMBL" id="SRLO01001724">
    <property type="protein sequence ID" value="TNN35694.1"/>
    <property type="molecule type" value="Genomic_DNA"/>
</dbReference>